<feature type="domain" description="Acyl-CoA thioesterase-like N-terminal HotDog" evidence="3">
    <location>
        <begin position="48"/>
        <end position="122"/>
    </location>
</feature>
<keyword evidence="6" id="KW-1185">Reference proteome</keyword>
<comment type="similarity">
    <text evidence="1">Belongs to the C/M/P thioester hydrolase family.</text>
</comment>
<dbReference type="InterPro" id="IPR049450">
    <property type="entry name" value="ACOT8-like_C"/>
</dbReference>
<dbReference type="InterPro" id="IPR049449">
    <property type="entry name" value="TesB_ACOT8-like_N"/>
</dbReference>
<accession>A0A367XMT7</accession>
<dbReference type="GO" id="GO:0047617">
    <property type="term" value="F:fatty acyl-CoA hydrolase activity"/>
    <property type="evidence" value="ECO:0007669"/>
    <property type="project" value="InterPro"/>
</dbReference>
<feature type="domain" description="Acyl-CoA thioesterase-like C-terminal" evidence="4">
    <location>
        <begin position="224"/>
        <end position="315"/>
    </location>
</feature>
<evidence type="ECO:0000256" key="2">
    <source>
        <dbReference type="ARBA" id="ARBA00022801"/>
    </source>
</evidence>
<protein>
    <submittedName>
        <fullName evidence="5">Acyl-coenzyme A thioesterase 8</fullName>
    </submittedName>
</protein>
<dbReference type="FunFam" id="2.40.160.210:FF:000004">
    <property type="entry name" value="Acyl-CoA thioesterase 2"/>
    <property type="match status" value="1"/>
</dbReference>
<dbReference type="STRING" id="5486.A0A367XMT7"/>
<dbReference type="AlphaFoldDB" id="A0A367XMT7"/>
<dbReference type="Pfam" id="PF20789">
    <property type="entry name" value="4HBT_3C"/>
    <property type="match status" value="1"/>
</dbReference>
<evidence type="ECO:0000313" key="5">
    <source>
        <dbReference type="EMBL" id="RCK54955.1"/>
    </source>
</evidence>
<evidence type="ECO:0000256" key="1">
    <source>
        <dbReference type="ARBA" id="ARBA00006538"/>
    </source>
</evidence>
<dbReference type="Proteomes" id="UP000253472">
    <property type="component" value="Unassembled WGS sequence"/>
</dbReference>
<dbReference type="SUPFAM" id="SSF54637">
    <property type="entry name" value="Thioesterase/thiol ester dehydrase-isomerase"/>
    <property type="match status" value="2"/>
</dbReference>
<dbReference type="GO" id="GO:0005782">
    <property type="term" value="C:peroxisomal matrix"/>
    <property type="evidence" value="ECO:0007669"/>
    <property type="project" value="UniProtKB-SubCell"/>
</dbReference>
<dbReference type="EMBL" id="QLNQ01000030">
    <property type="protein sequence ID" value="RCK54955.1"/>
    <property type="molecule type" value="Genomic_DNA"/>
</dbReference>
<dbReference type="InterPro" id="IPR029069">
    <property type="entry name" value="HotDog_dom_sf"/>
</dbReference>
<sequence length="326" mass="37271">MIESISENGNYPQNHEVDLEKEFGVEKIGINLYRGKSPIPKPDRRSRGAYGGYLAGQALLVAMKSTPPDYRPHLFHSYFIKAVNDKVTLEWRVEETSNGRNYANRALQAFQAGDLVYTANVSLTKKNSAKKTEEATGVKPFEFQGKPHEWFDKHKIDDLPLATPSSSLLIYHKFFPEVVSLEASKEEESKPAADRELSWYFKWGINNEEGHHQPLVNLNSDYQYVGMAALTDAVYLNRLLRILRVQDADHTQLVHYFSVSLDHTMYFHDDDFDVTKWMGFTFKVTRFSHNRALCQGEVYNDKGVHVCTIVQEGLMMLNGLEEGAKL</sequence>
<evidence type="ECO:0000259" key="4">
    <source>
        <dbReference type="Pfam" id="PF20789"/>
    </source>
</evidence>
<dbReference type="GO" id="GO:0009062">
    <property type="term" value="P:fatty acid catabolic process"/>
    <property type="evidence" value="ECO:0007669"/>
    <property type="project" value="TreeGrafter"/>
</dbReference>
<reference evidence="5 6" key="1">
    <citation type="submission" date="2018-06" db="EMBL/GenBank/DDBJ databases">
        <title>Whole genome sequencing of Candida tropicalis (genome annotated by CSBL at Korea University).</title>
        <authorList>
            <person name="Ahn J."/>
        </authorList>
    </citation>
    <scope>NUCLEOTIDE SEQUENCE [LARGE SCALE GENOMIC DNA]</scope>
    <source>
        <strain evidence="5 6">ATCC 20962</strain>
    </source>
</reference>
<dbReference type="GO" id="GO:0006637">
    <property type="term" value="P:acyl-CoA metabolic process"/>
    <property type="evidence" value="ECO:0007669"/>
    <property type="project" value="InterPro"/>
</dbReference>
<evidence type="ECO:0000259" key="3">
    <source>
        <dbReference type="Pfam" id="PF13622"/>
    </source>
</evidence>
<proteinExistence type="inferred from homology"/>
<name>A0A367XMT7_9ASCO</name>
<dbReference type="Pfam" id="PF13622">
    <property type="entry name" value="4HBT_3"/>
    <property type="match status" value="1"/>
</dbReference>
<dbReference type="Gene3D" id="2.40.160.210">
    <property type="entry name" value="Acyl-CoA thioesterase, double hotdog domain"/>
    <property type="match status" value="1"/>
</dbReference>
<dbReference type="CDD" id="cd03445">
    <property type="entry name" value="Thioesterase_II_repeat2"/>
    <property type="match status" value="1"/>
</dbReference>
<keyword evidence="2" id="KW-0378">Hydrolase</keyword>
<dbReference type="OrthoDB" id="68328at2759"/>
<dbReference type="InterPro" id="IPR042171">
    <property type="entry name" value="Acyl-CoA_hotdog"/>
</dbReference>
<comment type="caution">
    <text evidence="5">The sequence shown here is derived from an EMBL/GenBank/DDBJ whole genome shotgun (WGS) entry which is preliminary data.</text>
</comment>
<dbReference type="PANTHER" id="PTHR11066">
    <property type="entry name" value="ACYL-COA THIOESTERASE"/>
    <property type="match status" value="1"/>
</dbReference>
<dbReference type="PANTHER" id="PTHR11066:SF34">
    <property type="entry name" value="ACYL-COENZYME A THIOESTERASE 8"/>
    <property type="match status" value="1"/>
</dbReference>
<organism evidence="5 6">
    <name type="scientific">Candida viswanathii</name>
    <dbReference type="NCBI Taxonomy" id="5486"/>
    <lineage>
        <taxon>Eukaryota</taxon>
        <taxon>Fungi</taxon>
        <taxon>Dikarya</taxon>
        <taxon>Ascomycota</taxon>
        <taxon>Saccharomycotina</taxon>
        <taxon>Pichiomycetes</taxon>
        <taxon>Debaryomycetaceae</taxon>
        <taxon>Candida/Lodderomyces clade</taxon>
        <taxon>Candida</taxon>
    </lineage>
</organism>
<gene>
    <name evidence="5" type="primary">ACOT8_2</name>
    <name evidence="5" type="ORF">Cantr_04090</name>
</gene>
<dbReference type="CDD" id="cd03444">
    <property type="entry name" value="Thioesterase_II_repeat1"/>
    <property type="match status" value="1"/>
</dbReference>
<evidence type="ECO:0000313" key="6">
    <source>
        <dbReference type="Proteomes" id="UP000253472"/>
    </source>
</evidence>
<dbReference type="InterPro" id="IPR003703">
    <property type="entry name" value="Acyl_CoA_thio"/>
</dbReference>